<dbReference type="SMART" id="SM00116">
    <property type="entry name" value="CBS"/>
    <property type="match status" value="2"/>
</dbReference>
<proteinExistence type="predicted"/>
<evidence type="ECO:0000313" key="5">
    <source>
        <dbReference type="Proteomes" id="UP000811844"/>
    </source>
</evidence>
<keyword evidence="1 2" id="KW-0129">CBS domain</keyword>
<protein>
    <submittedName>
        <fullName evidence="4">CBS domain-containing protein</fullName>
    </submittedName>
</protein>
<evidence type="ECO:0000256" key="1">
    <source>
        <dbReference type="ARBA" id="ARBA00023122"/>
    </source>
</evidence>
<reference evidence="4 5" key="1">
    <citation type="submission" date="2020-02" db="EMBL/GenBank/DDBJ databases">
        <title>Shewanella WXL01 sp. nov., a marine bacterium isolated from green algae in Luhuitou Fringing Reef (Northern South China Sea).</title>
        <authorList>
            <person name="Wang X."/>
        </authorList>
    </citation>
    <scope>NUCLEOTIDE SEQUENCE [LARGE SCALE GENOMIC DNA]</scope>
    <source>
        <strain evidence="4 5">MCCC 1A01895</strain>
    </source>
</reference>
<gene>
    <name evidence="4" type="ORF">G3R48_07435</name>
</gene>
<evidence type="ECO:0000256" key="2">
    <source>
        <dbReference type="PROSITE-ProRule" id="PRU00703"/>
    </source>
</evidence>
<feature type="domain" description="CBS" evidence="3">
    <location>
        <begin position="9"/>
        <end position="67"/>
    </location>
</feature>
<dbReference type="Proteomes" id="UP000811844">
    <property type="component" value="Unassembled WGS sequence"/>
</dbReference>
<organism evidence="4 5">
    <name type="scientific">Shewanella intestini</name>
    <dbReference type="NCBI Taxonomy" id="2017544"/>
    <lineage>
        <taxon>Bacteria</taxon>
        <taxon>Pseudomonadati</taxon>
        <taxon>Pseudomonadota</taxon>
        <taxon>Gammaproteobacteria</taxon>
        <taxon>Alteromonadales</taxon>
        <taxon>Shewanellaceae</taxon>
        <taxon>Shewanella</taxon>
    </lineage>
</organism>
<dbReference type="CDD" id="cd04584">
    <property type="entry name" value="CBS_pair_AcuB_like"/>
    <property type="match status" value="1"/>
</dbReference>
<dbReference type="PROSITE" id="PS51371">
    <property type="entry name" value="CBS"/>
    <property type="match status" value="2"/>
</dbReference>
<dbReference type="InterPro" id="IPR046342">
    <property type="entry name" value="CBS_dom_sf"/>
</dbReference>
<dbReference type="InterPro" id="IPR000644">
    <property type="entry name" value="CBS_dom"/>
</dbReference>
<feature type="domain" description="CBS" evidence="3">
    <location>
        <begin position="83"/>
        <end position="139"/>
    </location>
</feature>
<dbReference type="PANTHER" id="PTHR43080:SF2">
    <property type="entry name" value="CBS DOMAIN-CONTAINING PROTEIN"/>
    <property type="match status" value="1"/>
</dbReference>
<dbReference type="PANTHER" id="PTHR43080">
    <property type="entry name" value="CBS DOMAIN-CONTAINING PROTEIN CBSX3, MITOCHONDRIAL"/>
    <property type="match status" value="1"/>
</dbReference>
<dbReference type="InterPro" id="IPR051257">
    <property type="entry name" value="Diverse_CBS-Domain"/>
</dbReference>
<evidence type="ECO:0000313" key="4">
    <source>
        <dbReference type="EMBL" id="MBR9727817.1"/>
    </source>
</evidence>
<evidence type="ECO:0000259" key="3">
    <source>
        <dbReference type="PROSITE" id="PS51371"/>
    </source>
</evidence>
<name>A0ABS5I1C8_9GAMM</name>
<keyword evidence="5" id="KW-1185">Reference proteome</keyword>
<comment type="caution">
    <text evidence="4">The sequence shown here is derived from an EMBL/GenBank/DDBJ whole genome shotgun (WGS) entry which is preliminary data.</text>
</comment>
<dbReference type="SUPFAM" id="SSF54631">
    <property type="entry name" value="CBS-domain pair"/>
    <property type="match status" value="1"/>
</dbReference>
<sequence>MNIKVADIMTTPVVTIAMDDRLVEVKNIFDHVSFHHLIVLDADTLVGVLSYREYLAALSPRIGTAAEYTRDTETLNKRVHQVMKHFPQTISADQNLIQASELILANNIDCLPVIENNQVTGIITWKDVLIAYKNLAIATA</sequence>
<accession>A0ABS5I1C8</accession>
<dbReference type="EMBL" id="JAAIKR010000005">
    <property type="protein sequence ID" value="MBR9727817.1"/>
    <property type="molecule type" value="Genomic_DNA"/>
</dbReference>
<dbReference type="Gene3D" id="3.10.580.10">
    <property type="entry name" value="CBS-domain"/>
    <property type="match status" value="1"/>
</dbReference>
<dbReference type="Pfam" id="PF00571">
    <property type="entry name" value="CBS"/>
    <property type="match status" value="2"/>
</dbReference>